<evidence type="ECO:0000313" key="2">
    <source>
        <dbReference type="Proteomes" id="UP001283361"/>
    </source>
</evidence>
<proteinExistence type="predicted"/>
<dbReference type="Proteomes" id="UP001283361">
    <property type="component" value="Unassembled WGS sequence"/>
</dbReference>
<dbReference type="SUPFAM" id="SSF53474">
    <property type="entry name" value="alpha/beta-Hydrolases"/>
    <property type="match status" value="1"/>
</dbReference>
<keyword evidence="2" id="KW-1185">Reference proteome</keyword>
<sequence length="515" mass="57639">MYRRLFRFSDCCSDVLKGKHIDPEEHLKNSPVTMTRLSSILAAATVILTSPAGSDGVWTKILEPIRYSGAEVGLIFIPDAYIHGEQYNKTARAIQEATELRLWVALTGDYFGDLVTAREVTVAAEGAMRELRRAGMTSKVFVGVGHGRGGRLLQSYAQTSNLRAVVLLGATISRNSALRDFPVPVLTLAAELDGMTRMSRIAEEYEKLTGDVLSFFRGLYRTPVIYIEGANHAQFASGQMIPHVASADLTPNITEAQAHREIGKYVNDFLTVSFSSVDSRIDEALDHLSEAFLISVKKFQPFLDLRNLDTDREESMWTVMAQELFAAEYADRVAVSNEVFENPWFFGKLPSLSLNGNGVIISTAALVHAADKSDDLQFMADMESPHEINMKLVSKEAIWKAFISQNDTALRSEPNTCESLNRFALYLALAVSTDAARERYYSRGRPIIFEEDAMRGMNILWAPSPLQMWEDKDGLHVRSVAMVTSTEHYCKVMSPYRAMEWVNIDSLRKKVFRNS</sequence>
<dbReference type="Gene3D" id="3.40.50.1820">
    <property type="entry name" value="alpha/beta hydrolase"/>
    <property type="match status" value="1"/>
</dbReference>
<dbReference type="InterPro" id="IPR029058">
    <property type="entry name" value="AB_hydrolase_fold"/>
</dbReference>
<protein>
    <recommendedName>
        <fullName evidence="3">Alpha/beta hydrolase</fullName>
    </recommendedName>
</protein>
<gene>
    <name evidence="1" type="ORF">RRG08_066970</name>
</gene>
<organism evidence="1 2">
    <name type="scientific">Elysia crispata</name>
    <name type="common">lettuce slug</name>
    <dbReference type="NCBI Taxonomy" id="231223"/>
    <lineage>
        <taxon>Eukaryota</taxon>
        <taxon>Metazoa</taxon>
        <taxon>Spiralia</taxon>
        <taxon>Lophotrochozoa</taxon>
        <taxon>Mollusca</taxon>
        <taxon>Gastropoda</taxon>
        <taxon>Heterobranchia</taxon>
        <taxon>Euthyneura</taxon>
        <taxon>Panpulmonata</taxon>
        <taxon>Sacoglossa</taxon>
        <taxon>Placobranchoidea</taxon>
        <taxon>Plakobranchidae</taxon>
        <taxon>Elysia</taxon>
    </lineage>
</organism>
<accession>A0AAE1DCJ1</accession>
<name>A0AAE1DCJ1_9GAST</name>
<dbReference type="EMBL" id="JAWDGP010004303">
    <property type="protein sequence ID" value="KAK3765422.1"/>
    <property type="molecule type" value="Genomic_DNA"/>
</dbReference>
<comment type="caution">
    <text evidence="1">The sequence shown here is derived from an EMBL/GenBank/DDBJ whole genome shotgun (WGS) entry which is preliminary data.</text>
</comment>
<dbReference type="AlphaFoldDB" id="A0AAE1DCJ1"/>
<evidence type="ECO:0000313" key="1">
    <source>
        <dbReference type="EMBL" id="KAK3765422.1"/>
    </source>
</evidence>
<evidence type="ECO:0008006" key="3">
    <source>
        <dbReference type="Google" id="ProtNLM"/>
    </source>
</evidence>
<reference evidence="1" key="1">
    <citation type="journal article" date="2023" name="G3 (Bethesda)">
        <title>A reference genome for the long-term kleptoplast-retaining sea slug Elysia crispata morphotype clarki.</title>
        <authorList>
            <person name="Eastman K.E."/>
            <person name="Pendleton A.L."/>
            <person name="Shaikh M.A."/>
            <person name="Suttiyut T."/>
            <person name="Ogas R."/>
            <person name="Tomko P."/>
            <person name="Gavelis G."/>
            <person name="Widhalm J.R."/>
            <person name="Wisecaver J.H."/>
        </authorList>
    </citation>
    <scope>NUCLEOTIDE SEQUENCE</scope>
    <source>
        <strain evidence="1">ECLA1</strain>
    </source>
</reference>